<evidence type="ECO:0000313" key="2">
    <source>
        <dbReference type="Proteomes" id="UP001165124"/>
    </source>
</evidence>
<dbReference type="Proteomes" id="UP001165124">
    <property type="component" value="Unassembled WGS sequence"/>
</dbReference>
<protein>
    <submittedName>
        <fullName evidence="1">Uncharacterized protein</fullName>
    </submittedName>
</protein>
<comment type="caution">
    <text evidence="1">The sequence shown here is derived from an EMBL/GenBank/DDBJ whole genome shotgun (WGS) entry which is preliminary data.</text>
</comment>
<dbReference type="EMBL" id="BSRZ01000002">
    <property type="protein sequence ID" value="GLW63070.1"/>
    <property type="molecule type" value="Genomic_DNA"/>
</dbReference>
<accession>A0A9W6PRC1</accession>
<gene>
    <name evidence="1" type="ORF">Arub01_13140</name>
</gene>
<evidence type="ECO:0000313" key="1">
    <source>
        <dbReference type="EMBL" id="GLW63070.1"/>
    </source>
</evidence>
<sequence length="50" mass="5041">MAEPLGAASAPWAVKPVAATTPASTTAIRAGTLINLPSWENAPNVHSSTL</sequence>
<keyword evidence="2" id="KW-1185">Reference proteome</keyword>
<dbReference type="AlphaFoldDB" id="A0A9W6PRC1"/>
<name>A0A9W6PRC1_9ACTN</name>
<proteinExistence type="predicted"/>
<reference evidence="1" key="1">
    <citation type="submission" date="2023-02" db="EMBL/GenBank/DDBJ databases">
        <title>Actinomadura rubrobrunea NBRC 14622.</title>
        <authorList>
            <person name="Ichikawa N."/>
            <person name="Sato H."/>
            <person name="Tonouchi N."/>
        </authorList>
    </citation>
    <scope>NUCLEOTIDE SEQUENCE</scope>
    <source>
        <strain evidence="1">NBRC 14622</strain>
    </source>
</reference>
<organism evidence="1 2">
    <name type="scientific">Actinomadura rubrobrunea</name>
    <dbReference type="NCBI Taxonomy" id="115335"/>
    <lineage>
        <taxon>Bacteria</taxon>
        <taxon>Bacillati</taxon>
        <taxon>Actinomycetota</taxon>
        <taxon>Actinomycetes</taxon>
        <taxon>Streptosporangiales</taxon>
        <taxon>Thermomonosporaceae</taxon>
        <taxon>Actinomadura</taxon>
    </lineage>
</organism>